<keyword evidence="2" id="KW-1133">Transmembrane helix</keyword>
<evidence type="ECO:0000256" key="1">
    <source>
        <dbReference type="SAM" id="MobiDB-lite"/>
    </source>
</evidence>
<feature type="region of interest" description="Disordered" evidence="1">
    <location>
        <begin position="235"/>
        <end position="292"/>
    </location>
</feature>
<evidence type="ECO:0000256" key="2">
    <source>
        <dbReference type="SAM" id="Phobius"/>
    </source>
</evidence>
<comment type="caution">
    <text evidence="3">The sequence shown here is derived from an EMBL/GenBank/DDBJ whole genome shotgun (WGS) entry which is preliminary data.</text>
</comment>
<feature type="transmembrane region" description="Helical" evidence="2">
    <location>
        <begin position="93"/>
        <end position="111"/>
    </location>
</feature>
<reference evidence="3" key="1">
    <citation type="submission" date="2021-01" db="EMBL/GenBank/DDBJ databases">
        <title>Whole genome shotgun sequence of Actinocatenispora rupis NBRC 107355.</title>
        <authorList>
            <person name="Komaki H."/>
            <person name="Tamura T."/>
        </authorList>
    </citation>
    <scope>NUCLEOTIDE SEQUENCE</scope>
    <source>
        <strain evidence="3">NBRC 107355</strain>
    </source>
</reference>
<dbReference type="RefSeq" id="WP_203655048.1">
    <property type="nucleotide sequence ID" value="NZ_BAAAZM010000002.1"/>
</dbReference>
<evidence type="ECO:0000313" key="4">
    <source>
        <dbReference type="Proteomes" id="UP000612808"/>
    </source>
</evidence>
<feature type="transmembrane region" description="Helical" evidence="2">
    <location>
        <begin position="59"/>
        <end position="81"/>
    </location>
</feature>
<dbReference type="AlphaFoldDB" id="A0A8J3J5Y9"/>
<protein>
    <submittedName>
        <fullName evidence="3">Uncharacterized protein</fullName>
    </submittedName>
</protein>
<dbReference type="EMBL" id="BOMB01000004">
    <property type="protein sequence ID" value="GID09988.1"/>
    <property type="molecule type" value="Genomic_DNA"/>
</dbReference>
<evidence type="ECO:0000313" key="3">
    <source>
        <dbReference type="EMBL" id="GID09988.1"/>
    </source>
</evidence>
<gene>
    <name evidence="3" type="ORF">Aru02nite_08770</name>
</gene>
<keyword evidence="2" id="KW-0472">Membrane</keyword>
<keyword evidence="4" id="KW-1185">Reference proteome</keyword>
<proteinExistence type="predicted"/>
<sequence length="292" mass="30112">MTAPAARPDRPAAVSLAAFLLSGSAALWVSAAVATLFAIPQYAWHAGNVARDPAAGAVPTVLLVLFDCVAVCAAATAVLLAVFDAGGRTTARILTWVYAGITALVAALLLLTDPFASVGWHHWLSTGVAALTLACTAAVTVLLALPPTNRYVRAVRAVRLAARRRWHPAPATPRHPYPPVTPPYRPYPSAAPYPSAPPYPTAASYPSAPPYPPNVACPPDSAHPLAPTHPPFPWGLPPRMVPPPTTAPAGPGPMPPHGPMAPPGPRSPGPRSPGPTPEPPVLPPSPDPSSDQ</sequence>
<feature type="transmembrane region" description="Helical" evidence="2">
    <location>
        <begin position="123"/>
        <end position="145"/>
    </location>
</feature>
<dbReference type="Proteomes" id="UP000612808">
    <property type="component" value="Unassembled WGS sequence"/>
</dbReference>
<name>A0A8J3J5Y9_9ACTN</name>
<accession>A0A8J3J5Y9</accession>
<feature type="transmembrane region" description="Helical" evidence="2">
    <location>
        <begin position="12"/>
        <end position="39"/>
    </location>
</feature>
<keyword evidence="2" id="KW-0812">Transmembrane</keyword>
<organism evidence="3 4">
    <name type="scientific">Actinocatenispora rupis</name>
    <dbReference type="NCBI Taxonomy" id="519421"/>
    <lineage>
        <taxon>Bacteria</taxon>
        <taxon>Bacillati</taxon>
        <taxon>Actinomycetota</taxon>
        <taxon>Actinomycetes</taxon>
        <taxon>Micromonosporales</taxon>
        <taxon>Micromonosporaceae</taxon>
        <taxon>Actinocatenispora</taxon>
    </lineage>
</organism>